<proteinExistence type="predicted"/>
<keyword evidence="3" id="KW-1185">Reference proteome</keyword>
<sequence length="90" mass="10113">MTTETTEDTRQAETPQAPMTRADQLRAVATLVKSGGLRPLAIYVYGERKKAAKNSMYQYVGKGSWREQPPCTAPWYLWRPHPARGRCATG</sequence>
<evidence type="ECO:0000313" key="2">
    <source>
        <dbReference type="EMBL" id="QVI19119.1"/>
    </source>
</evidence>
<dbReference type="EMBL" id="CP074371">
    <property type="protein sequence ID" value="QVI19119.1"/>
    <property type="molecule type" value="Genomic_DNA"/>
</dbReference>
<evidence type="ECO:0000256" key="1">
    <source>
        <dbReference type="SAM" id="MobiDB-lite"/>
    </source>
</evidence>
<name>A0ABX8CJN5_9NOCA</name>
<gene>
    <name evidence="2" type="ORF">KHQ06_21935</name>
</gene>
<evidence type="ECO:0008006" key="4">
    <source>
        <dbReference type="Google" id="ProtNLM"/>
    </source>
</evidence>
<reference evidence="2 3" key="1">
    <citation type="submission" date="2021-04" db="EMBL/GenBank/DDBJ databases">
        <title>Nocardia tengchongensis.</title>
        <authorList>
            <person name="Zhuang k."/>
            <person name="Ran Y."/>
            <person name="Li W."/>
        </authorList>
    </citation>
    <scope>NUCLEOTIDE SEQUENCE [LARGE SCALE GENOMIC DNA]</scope>
    <source>
        <strain evidence="2 3">CFH S0057</strain>
    </source>
</reference>
<feature type="region of interest" description="Disordered" evidence="1">
    <location>
        <begin position="1"/>
        <end position="22"/>
    </location>
</feature>
<evidence type="ECO:0000313" key="3">
    <source>
        <dbReference type="Proteomes" id="UP000683310"/>
    </source>
</evidence>
<accession>A0ABX8CJN5</accession>
<organism evidence="2 3">
    <name type="scientific">Nocardia tengchongensis</name>
    <dbReference type="NCBI Taxonomy" id="2055889"/>
    <lineage>
        <taxon>Bacteria</taxon>
        <taxon>Bacillati</taxon>
        <taxon>Actinomycetota</taxon>
        <taxon>Actinomycetes</taxon>
        <taxon>Mycobacteriales</taxon>
        <taxon>Nocardiaceae</taxon>
        <taxon>Nocardia</taxon>
    </lineage>
</organism>
<dbReference type="Proteomes" id="UP000683310">
    <property type="component" value="Chromosome"/>
</dbReference>
<protein>
    <recommendedName>
        <fullName evidence="4">Transposase</fullName>
    </recommendedName>
</protein>